<dbReference type="OrthoDB" id="9804819at2"/>
<evidence type="ECO:0000259" key="7">
    <source>
        <dbReference type="PROSITE" id="PS50893"/>
    </source>
</evidence>
<dbReference type="Pfam" id="PF00005">
    <property type="entry name" value="ABC_tran"/>
    <property type="match status" value="1"/>
</dbReference>
<dbReference type="PANTHER" id="PTHR42711">
    <property type="entry name" value="ABC TRANSPORTER ATP-BINDING PROTEIN"/>
    <property type="match status" value="1"/>
</dbReference>
<dbReference type="InterPro" id="IPR003593">
    <property type="entry name" value="AAA+_ATPase"/>
</dbReference>
<dbReference type="PROSITE" id="PS50893">
    <property type="entry name" value="ABC_TRANSPORTER_2"/>
    <property type="match status" value="1"/>
</dbReference>
<dbReference type="RefSeq" id="WP_109092840.1">
    <property type="nucleotide sequence ID" value="NZ_CAMELQ010000024.1"/>
</dbReference>
<keyword evidence="9" id="KW-1185">Reference proteome</keyword>
<dbReference type="PANTHER" id="PTHR42711:SF5">
    <property type="entry name" value="ABC TRANSPORTER ATP-BINDING PROTEIN NATA"/>
    <property type="match status" value="1"/>
</dbReference>
<dbReference type="GO" id="GO:0016887">
    <property type="term" value="F:ATP hydrolysis activity"/>
    <property type="evidence" value="ECO:0007669"/>
    <property type="project" value="InterPro"/>
</dbReference>
<evidence type="ECO:0000313" key="8">
    <source>
        <dbReference type="EMBL" id="PWF27340.1"/>
    </source>
</evidence>
<keyword evidence="6" id="KW-0046">Antibiotic resistance</keyword>
<evidence type="ECO:0000256" key="3">
    <source>
        <dbReference type="ARBA" id="ARBA00022448"/>
    </source>
</evidence>
<dbReference type="EMBL" id="QETB01000001">
    <property type="protein sequence ID" value="PWF27340.1"/>
    <property type="molecule type" value="Genomic_DNA"/>
</dbReference>
<dbReference type="InterPro" id="IPR017871">
    <property type="entry name" value="ABC_transporter-like_CS"/>
</dbReference>
<dbReference type="Gene3D" id="3.40.50.300">
    <property type="entry name" value="P-loop containing nucleotide triphosphate hydrolases"/>
    <property type="match status" value="1"/>
</dbReference>
<evidence type="ECO:0000256" key="5">
    <source>
        <dbReference type="ARBA" id="ARBA00022840"/>
    </source>
</evidence>
<comment type="caution">
    <text evidence="8">The sequence shown here is derived from an EMBL/GenBank/DDBJ whole genome shotgun (WGS) entry which is preliminary data.</text>
</comment>
<feature type="domain" description="ABC transporter" evidence="7">
    <location>
        <begin position="6"/>
        <end position="232"/>
    </location>
</feature>
<organism evidence="8 9">
    <name type="scientific">Ancrocorticia populi</name>
    <dbReference type="NCBI Taxonomy" id="2175228"/>
    <lineage>
        <taxon>Bacteria</taxon>
        <taxon>Bacillati</taxon>
        <taxon>Actinomycetota</taxon>
        <taxon>Actinomycetes</taxon>
        <taxon>Actinomycetales</taxon>
        <taxon>Actinomycetaceae</taxon>
        <taxon>Ancrocorticia</taxon>
    </lineage>
</organism>
<dbReference type="PROSITE" id="PS00211">
    <property type="entry name" value="ABC_TRANSPORTER_1"/>
    <property type="match status" value="1"/>
</dbReference>
<dbReference type="InterPro" id="IPR027417">
    <property type="entry name" value="P-loop_NTPase"/>
</dbReference>
<dbReference type="SUPFAM" id="SSF52540">
    <property type="entry name" value="P-loop containing nucleoside triphosphate hydrolases"/>
    <property type="match status" value="1"/>
</dbReference>
<dbReference type="Proteomes" id="UP000245283">
    <property type="component" value="Unassembled WGS sequence"/>
</dbReference>
<dbReference type="InterPro" id="IPR003439">
    <property type="entry name" value="ABC_transporter-like_ATP-bd"/>
</dbReference>
<dbReference type="AlphaFoldDB" id="A0A2V1KAJ9"/>
<proteinExistence type="inferred from homology"/>
<dbReference type="InterPro" id="IPR050763">
    <property type="entry name" value="ABC_transporter_ATP-binding"/>
</dbReference>
<reference evidence="9" key="1">
    <citation type="submission" date="2018-05" db="EMBL/GenBank/DDBJ databases">
        <authorList>
            <person name="Li Y."/>
        </authorList>
    </citation>
    <scope>NUCLEOTIDE SEQUENCE [LARGE SCALE GENOMIC DNA]</scope>
    <source>
        <strain evidence="9">sk1b4</strain>
    </source>
</reference>
<keyword evidence="4" id="KW-0547">Nucleotide-binding</keyword>
<dbReference type="GO" id="GO:0005886">
    <property type="term" value="C:plasma membrane"/>
    <property type="evidence" value="ECO:0007669"/>
    <property type="project" value="UniProtKB-SubCell"/>
</dbReference>
<evidence type="ECO:0000256" key="1">
    <source>
        <dbReference type="ARBA" id="ARBA00004202"/>
    </source>
</evidence>
<dbReference type="GO" id="GO:0005524">
    <property type="term" value="F:ATP binding"/>
    <property type="evidence" value="ECO:0007669"/>
    <property type="project" value="UniProtKB-KW"/>
</dbReference>
<evidence type="ECO:0000256" key="6">
    <source>
        <dbReference type="ARBA" id="ARBA00023251"/>
    </source>
</evidence>
<keyword evidence="5 8" id="KW-0067">ATP-binding</keyword>
<evidence type="ECO:0000313" key="9">
    <source>
        <dbReference type="Proteomes" id="UP000245283"/>
    </source>
</evidence>
<evidence type="ECO:0000256" key="2">
    <source>
        <dbReference type="ARBA" id="ARBA00005417"/>
    </source>
</evidence>
<sequence length="302" mass="33117">MPGTVVDIQDMTVKIKKKTILDNLNLTIEEGSFHGIIGPNGAGKTTLFTTIQGFRPPSYGDVQLLGQNPYPRNIDLLRVIGIQPQRSSFFPKTTLKEHLSVVADILGTSRKRVDHLIDELDLGHAADTKVEQLSGGERQRLAVATAIVHQPKVLFLDEPTAGLDPESRRNLVSLLQGADLDGMTTLYTTHFLDEAEQLCDVVSILDEGKIIVTQSPRRLIAEAALGSTIILPRALHQADILAEHFGTELVRVTRDGVEVRAQDTAKLFVDLDRLNIDTGSAQVRDGRLEDVYLAQTGKDFVA</sequence>
<accession>A0A2V1KAJ9</accession>
<dbReference type="GO" id="GO:0046677">
    <property type="term" value="P:response to antibiotic"/>
    <property type="evidence" value="ECO:0007669"/>
    <property type="project" value="UniProtKB-KW"/>
</dbReference>
<dbReference type="SMART" id="SM00382">
    <property type="entry name" value="AAA"/>
    <property type="match status" value="1"/>
</dbReference>
<keyword evidence="3" id="KW-0813">Transport</keyword>
<dbReference type="CDD" id="cd03230">
    <property type="entry name" value="ABC_DR_subfamily_A"/>
    <property type="match status" value="1"/>
</dbReference>
<gene>
    <name evidence="8" type="ORF">DD236_02845</name>
</gene>
<name>A0A2V1KAJ9_9ACTO</name>
<protein>
    <submittedName>
        <fullName evidence="8">ABC transporter ATP-binding protein</fullName>
    </submittedName>
</protein>
<comment type="similarity">
    <text evidence="2">Belongs to the ABC transporter superfamily.</text>
</comment>
<evidence type="ECO:0000256" key="4">
    <source>
        <dbReference type="ARBA" id="ARBA00022741"/>
    </source>
</evidence>
<comment type="subcellular location">
    <subcellularLocation>
        <location evidence="1">Cell membrane</location>
        <topology evidence="1">Peripheral membrane protein</topology>
    </subcellularLocation>
</comment>